<dbReference type="AlphaFoldDB" id="A0A316VGE3"/>
<dbReference type="SMART" id="SM00355">
    <property type="entry name" value="ZnF_C2H2"/>
    <property type="match status" value="2"/>
</dbReference>
<evidence type="ECO:0000313" key="9">
    <source>
        <dbReference type="Proteomes" id="UP000245771"/>
    </source>
</evidence>
<gene>
    <name evidence="8" type="ORF">FA14DRAFT_121308</name>
</gene>
<keyword evidence="2 4" id="KW-0863">Zinc-finger</keyword>
<dbReference type="SMART" id="SM00451">
    <property type="entry name" value="ZnF_U1"/>
    <property type="match status" value="1"/>
</dbReference>
<dbReference type="PROSITE" id="PS00636">
    <property type="entry name" value="DNAJ_1"/>
    <property type="match status" value="1"/>
</dbReference>
<dbReference type="InterPro" id="IPR036869">
    <property type="entry name" value="J_dom_sf"/>
</dbReference>
<dbReference type="InterPro" id="IPR054076">
    <property type="entry name" value="ZUO1-like_ZHD"/>
</dbReference>
<reference evidence="8 9" key="1">
    <citation type="journal article" date="2018" name="Mol. Biol. Evol.">
        <title>Broad Genomic Sampling Reveals a Smut Pathogenic Ancestry of the Fungal Clade Ustilaginomycotina.</title>
        <authorList>
            <person name="Kijpornyongpan T."/>
            <person name="Mondo S.J."/>
            <person name="Barry K."/>
            <person name="Sandor L."/>
            <person name="Lee J."/>
            <person name="Lipzen A."/>
            <person name="Pangilinan J."/>
            <person name="LaButti K."/>
            <person name="Hainaut M."/>
            <person name="Henrissat B."/>
            <person name="Grigoriev I.V."/>
            <person name="Spatafora J.W."/>
            <person name="Aime M.C."/>
        </authorList>
    </citation>
    <scope>NUCLEOTIDE SEQUENCE [LARGE SCALE GENOMIC DNA]</scope>
    <source>
        <strain evidence="8 9">MCA 3882</strain>
    </source>
</reference>
<dbReference type="Pfam" id="PF12171">
    <property type="entry name" value="zf-C2H2_jaz"/>
    <property type="match status" value="1"/>
</dbReference>
<keyword evidence="1" id="KW-0479">Metal-binding</keyword>
<dbReference type="GO" id="GO:0005737">
    <property type="term" value="C:cytoplasm"/>
    <property type="evidence" value="ECO:0007669"/>
    <property type="project" value="TreeGrafter"/>
</dbReference>
<dbReference type="InterPro" id="IPR022755">
    <property type="entry name" value="Znf_C2H2_jaz"/>
</dbReference>
<dbReference type="PANTHER" id="PTHR44029">
    <property type="entry name" value="DNAJ HOMOLOG SUBFAMILY C MEMBER 21"/>
    <property type="match status" value="1"/>
</dbReference>
<dbReference type="GeneID" id="37018238"/>
<dbReference type="PROSITE" id="PS50157">
    <property type="entry name" value="ZINC_FINGER_C2H2_2"/>
    <property type="match status" value="1"/>
</dbReference>
<protein>
    <submittedName>
        <fullName evidence="8">DnaJ-domain-containing protein</fullName>
    </submittedName>
</protein>
<dbReference type="FunCoup" id="A0A316VGE3">
    <property type="interactions" value="570"/>
</dbReference>
<proteinExistence type="predicted"/>
<dbReference type="Pfam" id="PF00226">
    <property type="entry name" value="DnaJ"/>
    <property type="match status" value="1"/>
</dbReference>
<name>A0A316VGE3_9BASI</name>
<dbReference type="SMART" id="SM00271">
    <property type="entry name" value="DnaJ"/>
    <property type="match status" value="1"/>
</dbReference>
<evidence type="ECO:0000259" key="6">
    <source>
        <dbReference type="PROSITE" id="PS50076"/>
    </source>
</evidence>
<feature type="domain" description="C2H2-type" evidence="7">
    <location>
        <begin position="348"/>
        <end position="377"/>
    </location>
</feature>
<feature type="compositionally biased region" description="Basic and acidic residues" evidence="5">
    <location>
        <begin position="279"/>
        <end position="314"/>
    </location>
</feature>
<evidence type="ECO:0000256" key="1">
    <source>
        <dbReference type="ARBA" id="ARBA00022723"/>
    </source>
</evidence>
<dbReference type="STRING" id="1280837.A0A316VGE3"/>
<dbReference type="Gene3D" id="3.30.160.60">
    <property type="entry name" value="Classic Zinc Finger"/>
    <property type="match status" value="1"/>
</dbReference>
<dbReference type="InterPro" id="IPR036236">
    <property type="entry name" value="Znf_C2H2_sf"/>
</dbReference>
<feature type="compositionally biased region" description="Acidic residues" evidence="5">
    <location>
        <begin position="329"/>
        <end position="345"/>
    </location>
</feature>
<evidence type="ECO:0000256" key="2">
    <source>
        <dbReference type="ARBA" id="ARBA00022771"/>
    </source>
</evidence>
<dbReference type="CDD" id="cd06257">
    <property type="entry name" value="DnaJ"/>
    <property type="match status" value="1"/>
</dbReference>
<feature type="compositionally biased region" description="Basic residues" evidence="5">
    <location>
        <begin position="369"/>
        <end position="378"/>
    </location>
</feature>
<feature type="region of interest" description="Disordered" evidence="5">
    <location>
        <begin position="263"/>
        <end position="345"/>
    </location>
</feature>
<evidence type="ECO:0000259" key="7">
    <source>
        <dbReference type="PROSITE" id="PS50157"/>
    </source>
</evidence>
<feature type="compositionally biased region" description="Basic and acidic residues" evidence="5">
    <location>
        <begin position="379"/>
        <end position="398"/>
    </location>
</feature>
<dbReference type="InterPro" id="IPR003604">
    <property type="entry name" value="Matrin/U1-like-C_Znf_C2H2"/>
</dbReference>
<dbReference type="InterPro" id="IPR018253">
    <property type="entry name" value="DnaJ_domain_CS"/>
</dbReference>
<dbReference type="Pfam" id="PF21884">
    <property type="entry name" value="ZUO1-like_ZHD"/>
    <property type="match status" value="1"/>
</dbReference>
<dbReference type="OrthoDB" id="5894at2759"/>
<organism evidence="8 9">
    <name type="scientific">Meira miltonrushii</name>
    <dbReference type="NCBI Taxonomy" id="1280837"/>
    <lineage>
        <taxon>Eukaryota</taxon>
        <taxon>Fungi</taxon>
        <taxon>Dikarya</taxon>
        <taxon>Basidiomycota</taxon>
        <taxon>Ustilaginomycotina</taxon>
        <taxon>Exobasidiomycetes</taxon>
        <taxon>Exobasidiales</taxon>
        <taxon>Brachybasidiaceae</taxon>
        <taxon>Meira</taxon>
    </lineage>
</organism>
<dbReference type="EMBL" id="KZ819603">
    <property type="protein sequence ID" value="PWN35393.1"/>
    <property type="molecule type" value="Genomic_DNA"/>
</dbReference>
<evidence type="ECO:0000313" key="8">
    <source>
        <dbReference type="EMBL" id="PWN35393.1"/>
    </source>
</evidence>
<sequence>MTKDGIDVQDYYGLLELPEPNTATSTSDEIRKAYRRLALRFHPDKNPDDVEAANERFRLIQAAYEVLSDDQERAWYDAHREQILGGGMDDDDDYIDEAFDEQTSAPGLTPRQIMRFLDASLCMDVQPPGADEAGFFGTYRRVFERLAEEEKGAAPYPGETSSQFEPFPSFGYSHTPYLHSKHSDGEATIHQTQIRDFYAVWSGFSTRKGFAWRDGYRVNDAPDRRVKRAMEKENKRMRETARREYNDTVRSLVSFIRKRDPRVKAHINAQSSATNSAEEMQRRKEAAEREMRELEERARAYQKQSWDRWEHGAEDSEEDSEASFGEEVPGNDEDKADDDDFDEGADGLECFACDKVFQSEAAFANHERSNKHKKQVQKLRRDMQREDRDLQKSMKEMNVEEEEDENIVMIPAQNEETQDEMAGLSKKARQKLKKRMKEQEKAAASETATPEVGSEEEEEVQNADQQQEPKAEEQTEAPPSNGKKTRRAKKDAKFAKERCNVCSTGFDSRSKLFTHIRETGHALAPSTKPSKK</sequence>
<feature type="compositionally biased region" description="Basic residues" evidence="5">
    <location>
        <begin position="426"/>
        <end position="436"/>
    </location>
</feature>
<evidence type="ECO:0000256" key="5">
    <source>
        <dbReference type="SAM" id="MobiDB-lite"/>
    </source>
</evidence>
<dbReference type="InParanoid" id="A0A316VGE3"/>
<keyword evidence="9" id="KW-1185">Reference proteome</keyword>
<dbReference type="Gene3D" id="1.10.287.110">
    <property type="entry name" value="DnaJ domain"/>
    <property type="match status" value="1"/>
</dbReference>
<feature type="region of interest" description="Disordered" evidence="5">
    <location>
        <begin position="362"/>
        <end position="498"/>
    </location>
</feature>
<dbReference type="SUPFAM" id="SSF46565">
    <property type="entry name" value="Chaperone J-domain"/>
    <property type="match status" value="1"/>
</dbReference>
<dbReference type="InterPro" id="IPR001623">
    <property type="entry name" value="DnaJ_domain"/>
</dbReference>
<accession>A0A316VGE3</accession>
<dbReference type="PRINTS" id="PR00625">
    <property type="entry name" value="JDOMAIN"/>
</dbReference>
<evidence type="ECO:0000256" key="3">
    <source>
        <dbReference type="ARBA" id="ARBA00022833"/>
    </source>
</evidence>
<dbReference type="SUPFAM" id="SSF57667">
    <property type="entry name" value="beta-beta-alpha zinc fingers"/>
    <property type="match status" value="1"/>
</dbReference>
<dbReference type="GO" id="GO:0003676">
    <property type="term" value="F:nucleic acid binding"/>
    <property type="evidence" value="ECO:0007669"/>
    <property type="project" value="InterPro"/>
</dbReference>
<feature type="domain" description="J" evidence="6">
    <location>
        <begin position="10"/>
        <end position="80"/>
    </location>
</feature>
<dbReference type="PROSITE" id="PS50076">
    <property type="entry name" value="DNAJ_2"/>
    <property type="match status" value="1"/>
</dbReference>
<dbReference type="Proteomes" id="UP000245771">
    <property type="component" value="Unassembled WGS sequence"/>
</dbReference>
<dbReference type="PROSITE" id="PS00028">
    <property type="entry name" value="ZINC_FINGER_C2H2_1"/>
    <property type="match status" value="2"/>
</dbReference>
<dbReference type="InterPro" id="IPR051964">
    <property type="entry name" value="Chaperone_stress_response"/>
</dbReference>
<dbReference type="GO" id="GO:0008270">
    <property type="term" value="F:zinc ion binding"/>
    <property type="evidence" value="ECO:0007669"/>
    <property type="project" value="UniProtKB-KW"/>
</dbReference>
<dbReference type="PANTHER" id="PTHR44029:SF1">
    <property type="entry name" value="DNAJ HOMOLOG SUBFAMILY C MEMBER 21"/>
    <property type="match status" value="1"/>
</dbReference>
<dbReference type="InterPro" id="IPR013087">
    <property type="entry name" value="Znf_C2H2_type"/>
</dbReference>
<dbReference type="RefSeq" id="XP_025355695.1">
    <property type="nucleotide sequence ID" value="XM_025496457.1"/>
</dbReference>
<keyword evidence="3" id="KW-0862">Zinc</keyword>
<evidence type="ECO:0000256" key="4">
    <source>
        <dbReference type="PROSITE-ProRule" id="PRU00042"/>
    </source>
</evidence>